<evidence type="ECO:0000313" key="2">
    <source>
        <dbReference type="EMBL" id="ERK60868.1"/>
    </source>
</evidence>
<comment type="caution">
    <text evidence="2">The sequence shown here is derived from an EMBL/GenBank/DDBJ whole genome shotgun (WGS) entry which is preliminary data.</text>
</comment>
<reference evidence="2" key="1">
    <citation type="submission" date="2013-08" db="EMBL/GenBank/DDBJ databases">
        <authorList>
            <person name="Durkin A.S."/>
            <person name="Haft D.R."/>
            <person name="McCorrison J."/>
            <person name="Torralba M."/>
            <person name="Gillis M."/>
            <person name="Haft D.H."/>
            <person name="Methe B."/>
            <person name="Sutton G."/>
            <person name="Nelson K.E."/>
        </authorList>
    </citation>
    <scope>NUCLEOTIDE SEQUENCE [LARGE SCALE GENOMIC DNA]</scope>
    <source>
        <strain evidence="2">F0233</strain>
    </source>
</reference>
<dbReference type="AlphaFoldDB" id="U2S5A5"/>
<accession>U2S5A5</accession>
<protein>
    <submittedName>
        <fullName evidence="2">Uncharacterized protein</fullName>
    </submittedName>
</protein>
<name>U2S5A5_9ACTN</name>
<dbReference type="EMBL" id="ACVN02000071">
    <property type="protein sequence ID" value="ERK60868.1"/>
    <property type="molecule type" value="Genomic_DNA"/>
</dbReference>
<keyword evidence="3" id="KW-1185">Reference proteome</keyword>
<sequence length="45" mass="4840">MPPARGARKTELVPGKLGPATGDRPSARRLTTGRAPQDKEELIDE</sequence>
<dbReference type="Proteomes" id="UP000017052">
    <property type="component" value="Unassembled WGS sequence"/>
</dbReference>
<evidence type="ECO:0000256" key="1">
    <source>
        <dbReference type="SAM" id="MobiDB-lite"/>
    </source>
</evidence>
<gene>
    <name evidence="2" type="ORF">HMPREF0682_1832</name>
</gene>
<feature type="compositionally biased region" description="Basic and acidic residues" evidence="1">
    <location>
        <begin position="36"/>
        <end position="45"/>
    </location>
</feature>
<organism evidence="2 3">
    <name type="scientific">Propionibacterium acidifaciens F0233</name>
    <dbReference type="NCBI Taxonomy" id="553198"/>
    <lineage>
        <taxon>Bacteria</taxon>
        <taxon>Bacillati</taxon>
        <taxon>Actinomycetota</taxon>
        <taxon>Actinomycetes</taxon>
        <taxon>Propionibacteriales</taxon>
        <taxon>Propionibacteriaceae</taxon>
        <taxon>Propionibacterium</taxon>
    </lineage>
</organism>
<feature type="region of interest" description="Disordered" evidence="1">
    <location>
        <begin position="1"/>
        <end position="45"/>
    </location>
</feature>
<proteinExistence type="predicted"/>
<evidence type="ECO:0000313" key="3">
    <source>
        <dbReference type="Proteomes" id="UP000017052"/>
    </source>
</evidence>